<proteinExistence type="predicted"/>
<evidence type="ECO:0000256" key="4">
    <source>
        <dbReference type="PROSITE-ProRule" id="PRU00335"/>
    </source>
</evidence>
<evidence type="ECO:0000313" key="6">
    <source>
        <dbReference type="EMBL" id="OKH91353.1"/>
    </source>
</evidence>
<keyword evidence="2 4" id="KW-0238">DNA-binding</keyword>
<keyword evidence="7" id="KW-1185">Reference proteome</keyword>
<dbReference type="Pfam" id="PF00440">
    <property type="entry name" value="TetR_N"/>
    <property type="match status" value="1"/>
</dbReference>
<dbReference type="PANTHER" id="PTHR47506:SF1">
    <property type="entry name" value="HTH-TYPE TRANSCRIPTIONAL REGULATOR YJDC"/>
    <property type="match status" value="1"/>
</dbReference>
<dbReference type="Gene3D" id="1.10.357.10">
    <property type="entry name" value="Tetracycline Repressor, domain 2"/>
    <property type="match status" value="1"/>
</dbReference>
<dbReference type="STRING" id="1048205.AB852_31165"/>
<keyword evidence="1" id="KW-0805">Transcription regulation</keyword>
<feature type="domain" description="HTH tetR-type" evidence="5">
    <location>
        <begin position="1"/>
        <end position="48"/>
    </location>
</feature>
<evidence type="ECO:0000259" key="5">
    <source>
        <dbReference type="PROSITE" id="PS50977"/>
    </source>
</evidence>
<feature type="DNA-binding region" description="H-T-H motif" evidence="4">
    <location>
        <begin position="11"/>
        <end position="30"/>
    </location>
</feature>
<evidence type="ECO:0000256" key="1">
    <source>
        <dbReference type="ARBA" id="ARBA00023015"/>
    </source>
</evidence>
<dbReference type="GO" id="GO:0003677">
    <property type="term" value="F:DNA binding"/>
    <property type="evidence" value="ECO:0007669"/>
    <property type="project" value="UniProtKB-UniRule"/>
</dbReference>
<dbReference type="InterPro" id="IPR036271">
    <property type="entry name" value="Tet_transcr_reg_TetR-rel_C_sf"/>
</dbReference>
<dbReference type="SUPFAM" id="SSF46689">
    <property type="entry name" value="Homeodomain-like"/>
    <property type="match status" value="1"/>
</dbReference>
<keyword evidence="3" id="KW-0804">Transcription</keyword>
<dbReference type="PANTHER" id="PTHR47506">
    <property type="entry name" value="TRANSCRIPTIONAL REGULATORY PROTEIN"/>
    <property type="match status" value="1"/>
</dbReference>
<dbReference type="PROSITE" id="PS50977">
    <property type="entry name" value="HTH_TETR_2"/>
    <property type="match status" value="1"/>
</dbReference>
<comment type="caution">
    <text evidence="6">The sequence shown here is derived from an EMBL/GenBank/DDBJ whole genome shotgun (WGS) entry which is preliminary data.</text>
</comment>
<evidence type="ECO:0000256" key="3">
    <source>
        <dbReference type="ARBA" id="ARBA00023163"/>
    </source>
</evidence>
<dbReference type="AlphaFoldDB" id="A0A1Q4V0J6"/>
<dbReference type="InterPro" id="IPR009057">
    <property type="entry name" value="Homeodomain-like_sf"/>
</dbReference>
<gene>
    <name evidence="6" type="ORF">AB852_31165</name>
</gene>
<protein>
    <recommendedName>
        <fullName evidence="5">HTH tetR-type domain-containing protein</fullName>
    </recommendedName>
</protein>
<dbReference type="Pfam" id="PF13305">
    <property type="entry name" value="TetR_C_33"/>
    <property type="match status" value="1"/>
</dbReference>
<dbReference type="EMBL" id="LFBV01000010">
    <property type="protein sequence ID" value="OKH91353.1"/>
    <property type="molecule type" value="Genomic_DNA"/>
</dbReference>
<accession>A0A1Q4V0J6</accession>
<dbReference type="InterPro" id="IPR001647">
    <property type="entry name" value="HTH_TetR"/>
</dbReference>
<reference evidence="6 7" key="1">
    <citation type="submission" date="2015-06" db="EMBL/GenBank/DDBJ databases">
        <title>Cloning and characterization of the uncialamcin biosynthetic gene cluster.</title>
        <authorList>
            <person name="Yan X."/>
            <person name="Huang T."/>
            <person name="Ge H."/>
            <person name="Shen B."/>
        </authorList>
    </citation>
    <scope>NUCLEOTIDE SEQUENCE [LARGE SCALE GENOMIC DNA]</scope>
    <source>
        <strain evidence="6 7">DCA2648</strain>
    </source>
</reference>
<name>A0A1Q4V0J6_9ACTN</name>
<organism evidence="6 7">
    <name type="scientific">Streptomyces uncialis</name>
    <dbReference type="NCBI Taxonomy" id="1048205"/>
    <lineage>
        <taxon>Bacteria</taxon>
        <taxon>Bacillati</taxon>
        <taxon>Actinomycetota</taxon>
        <taxon>Actinomycetes</taxon>
        <taxon>Kitasatosporales</taxon>
        <taxon>Streptomycetaceae</taxon>
        <taxon>Streptomyces</taxon>
    </lineage>
</organism>
<evidence type="ECO:0000313" key="7">
    <source>
        <dbReference type="Proteomes" id="UP000186455"/>
    </source>
</evidence>
<evidence type="ECO:0000256" key="2">
    <source>
        <dbReference type="ARBA" id="ARBA00023125"/>
    </source>
</evidence>
<dbReference type="SUPFAM" id="SSF48498">
    <property type="entry name" value="Tetracyclin repressor-like, C-terminal domain"/>
    <property type="match status" value="1"/>
</dbReference>
<dbReference type="Proteomes" id="UP000186455">
    <property type="component" value="Unassembled WGS sequence"/>
</dbReference>
<sequence length="196" mass="20889">MLADEGAAALSVRRLVKAVSASTMAVYTYFGSMPGLVRALMKEGFDRFHTRVEAASAAHPDDPVAELAALCRAYQDFAREEPDVYAVMFGGSAIAGFEQTEDDRRLGVHVLRAPRDAIRRCVAAGRFRAGADPDLLVRQLFCQMHGLAHLGRAGYITGAYGSAEVLRGLVLDFARASGDTSRRAAASVTAGLAPLS</sequence>
<dbReference type="InterPro" id="IPR025996">
    <property type="entry name" value="MT1864/Rv1816-like_C"/>
</dbReference>